<evidence type="ECO:0000259" key="1">
    <source>
        <dbReference type="PROSITE" id="PS50994"/>
    </source>
</evidence>
<dbReference type="PROSITE" id="PS50994">
    <property type="entry name" value="INTEGRASE"/>
    <property type="match status" value="1"/>
</dbReference>
<dbReference type="InterPro" id="IPR036397">
    <property type="entry name" value="RNaseH_sf"/>
</dbReference>
<name>K6WX26_9MICO</name>
<dbReference type="GO" id="GO:0003676">
    <property type="term" value="F:nucleic acid binding"/>
    <property type="evidence" value="ECO:0007669"/>
    <property type="project" value="InterPro"/>
</dbReference>
<reference evidence="2 3" key="1">
    <citation type="submission" date="2012-08" db="EMBL/GenBank/DDBJ databases">
        <title>Whole genome shotgun sequence of Kineosphaera limosa NBRC 100340.</title>
        <authorList>
            <person name="Yoshida I."/>
            <person name="Isaki S."/>
            <person name="Hosoyama A."/>
            <person name="Tsuchikane K."/>
            <person name="Katsumata H."/>
            <person name="Ando Y."/>
            <person name="Ohji S."/>
            <person name="Hamada M."/>
            <person name="Tamura T."/>
            <person name="Yamazoe A."/>
            <person name="Yamazaki S."/>
            <person name="Fujita N."/>
        </authorList>
    </citation>
    <scope>NUCLEOTIDE SEQUENCE [LARGE SCALE GENOMIC DNA]</scope>
    <source>
        <strain evidence="2 3">NBRC 100340</strain>
    </source>
</reference>
<evidence type="ECO:0000313" key="2">
    <source>
        <dbReference type="EMBL" id="GAB96652.1"/>
    </source>
</evidence>
<sequence length="667" mass="75123">MTGSLLEVRVGTRLWFDGEGWAVCEVRGTSVRLQGDGGRYRTAAVTDLLEGASGLDPDSHAVDAGQRDLLSAIGLESLTLKQRTRLEAEVEIFAELLAVRGADEAPARMRSAATKLGLSLRTVQRRLRRFDELGPAGLIDERLLKDTRRSVDPRWDDACTEVLSRYTNRSTPSQQTVIRETNRVFLESVPDGVVPTRSVAYERVVELDAGRHTFGDAPRRRSVAKRPQGVLGQLRPNRPGEYVLMDGYKLDVFAMEPVTMRWVNTELTLAMDLYDRSVKGLRLRPVAAKSADVASVLLQCLTPQQWGRRPDSPSGPYAGVPEHVVLGSVGVFPDTIVIDHGKVYLSEHTMGVCRRLGISVQPAIPDKPTDKPALERFFKSLRLSLLDKLSGYKGPNIAYRGKDVEKGAFYYVTELEDLIREWVGDVYHLRAHRGLRDPLLPKVDLSPQEMFNRGIEFSGLLRLPAAEDLRYELMEVQWRKIHHYGVDIDGRRYDGPGLNTYRARRSDYGGAHAGKWPILVDVDDVRAVYFQDPADKRWHRLEWRLASGINAPFSKDAADYTRRISIAEHRHVDPQQAVEDLLARWGREEVMGRRERNLAIRLATQPSSHVFDAGEVTDRASVPGVIDLLTAREARKAAPTQHPDDLDVFERYYAEHPDSEVLEVFDE</sequence>
<dbReference type="Proteomes" id="UP000008366">
    <property type="component" value="Unassembled WGS sequence"/>
</dbReference>
<evidence type="ECO:0000313" key="3">
    <source>
        <dbReference type="Proteomes" id="UP000008366"/>
    </source>
</evidence>
<dbReference type="InterPro" id="IPR001584">
    <property type="entry name" value="Integrase_cat-core"/>
</dbReference>
<proteinExistence type="predicted"/>
<dbReference type="Gene3D" id="3.30.420.10">
    <property type="entry name" value="Ribonuclease H-like superfamily/Ribonuclease H"/>
    <property type="match status" value="1"/>
</dbReference>
<accession>K6WX26</accession>
<feature type="domain" description="Integrase catalytic" evidence="1">
    <location>
        <begin position="235"/>
        <end position="455"/>
    </location>
</feature>
<dbReference type="EMBL" id="BAHD01000044">
    <property type="protein sequence ID" value="GAB96652.1"/>
    <property type="molecule type" value="Genomic_DNA"/>
</dbReference>
<dbReference type="AlphaFoldDB" id="K6WX26"/>
<protein>
    <submittedName>
        <fullName evidence="2">Putative transposase</fullName>
    </submittedName>
</protein>
<organism evidence="2 3">
    <name type="scientific">Kineosphaera limosa NBRC 100340</name>
    <dbReference type="NCBI Taxonomy" id="1184609"/>
    <lineage>
        <taxon>Bacteria</taxon>
        <taxon>Bacillati</taxon>
        <taxon>Actinomycetota</taxon>
        <taxon>Actinomycetes</taxon>
        <taxon>Micrococcales</taxon>
        <taxon>Dermatophilaceae</taxon>
        <taxon>Kineosphaera</taxon>
    </lineage>
</organism>
<dbReference type="InterPro" id="IPR012337">
    <property type="entry name" value="RNaseH-like_sf"/>
</dbReference>
<keyword evidence="3" id="KW-1185">Reference proteome</keyword>
<comment type="caution">
    <text evidence="2">The sequence shown here is derived from an EMBL/GenBank/DDBJ whole genome shotgun (WGS) entry which is preliminary data.</text>
</comment>
<dbReference type="SUPFAM" id="SSF53098">
    <property type="entry name" value="Ribonuclease H-like"/>
    <property type="match status" value="1"/>
</dbReference>
<gene>
    <name evidence="2" type="ORF">KILIM_044_00410</name>
</gene>
<dbReference type="STRING" id="1184609.KILIM_044_00410"/>
<dbReference type="eggNOG" id="COG2801">
    <property type="taxonomic scope" value="Bacteria"/>
</dbReference>
<dbReference type="GO" id="GO:0015074">
    <property type="term" value="P:DNA integration"/>
    <property type="evidence" value="ECO:0007669"/>
    <property type="project" value="InterPro"/>
</dbReference>